<protein>
    <submittedName>
        <fullName evidence="2">Uncharacterized protein</fullName>
    </submittedName>
</protein>
<feature type="compositionally biased region" description="Low complexity" evidence="1">
    <location>
        <begin position="81"/>
        <end position="95"/>
    </location>
</feature>
<evidence type="ECO:0000313" key="2">
    <source>
        <dbReference type="EMBL" id="ODH41908.1"/>
    </source>
</evidence>
<feature type="region of interest" description="Disordered" evidence="1">
    <location>
        <begin position="261"/>
        <end position="287"/>
    </location>
</feature>
<dbReference type="VEuPathDB" id="FungiDB:PADG_05461"/>
<proteinExistence type="predicted"/>
<accession>A0A1D2JLY0</accession>
<feature type="region of interest" description="Disordered" evidence="1">
    <location>
        <begin position="212"/>
        <end position="249"/>
    </location>
</feature>
<gene>
    <name evidence="2" type="ORF">ACO22_01272</name>
</gene>
<name>A0A1D2JLY0_PARBR</name>
<dbReference type="Proteomes" id="UP000242814">
    <property type="component" value="Unassembled WGS sequence"/>
</dbReference>
<evidence type="ECO:0000313" key="3">
    <source>
        <dbReference type="Proteomes" id="UP000242814"/>
    </source>
</evidence>
<reference evidence="2 3" key="1">
    <citation type="submission" date="2016-06" db="EMBL/GenBank/DDBJ databases">
        <authorList>
            <person name="Kjaerup R.B."/>
            <person name="Dalgaard T.S."/>
            <person name="Juul-Madsen H.R."/>
        </authorList>
    </citation>
    <scope>NUCLEOTIDE SEQUENCE [LARGE SCALE GENOMIC DNA]</scope>
    <source>
        <strain evidence="2 3">Pb300</strain>
    </source>
</reference>
<dbReference type="AlphaFoldDB" id="A0A1D2JLY0"/>
<dbReference type="EMBL" id="LZYO01000030">
    <property type="protein sequence ID" value="ODH41908.1"/>
    <property type="molecule type" value="Genomic_DNA"/>
</dbReference>
<feature type="compositionally biased region" description="Low complexity" evidence="1">
    <location>
        <begin position="274"/>
        <end position="287"/>
    </location>
</feature>
<feature type="region of interest" description="Disordered" evidence="1">
    <location>
        <begin position="81"/>
        <end position="136"/>
    </location>
</feature>
<feature type="compositionally biased region" description="Basic and acidic residues" evidence="1">
    <location>
        <begin position="232"/>
        <end position="245"/>
    </location>
</feature>
<feature type="compositionally biased region" description="Acidic residues" evidence="1">
    <location>
        <begin position="98"/>
        <end position="116"/>
    </location>
</feature>
<sequence>MWNYSDSEPEDDSTMTRRCSYCGRFGSRDNIVEETGLCFKCHDTVHPSSKVNSTFLSGRNGSDGPSRVAAAVMAEIAAVEVDDGSSSLGSITSIHSDQDDDEDNENEDGDENESENENQKSNDQKPSGSRSNDFSHTEGESEICARCWQNPSTKILYNTPICHGCYQIAQEKRQNAKGTKRRFQPPTPHLQPGKRLTRVCDSCRQKRKRCQHRRVVDENDPEADFRRKRSQKERLSAPTRNREGRSTSSFSLIEVKDTVVVSETEQEPAVTPRTGTGTVTASGDTTTAAAAPHPATAVNNKGYSTTNLRRAIEESVHAVFSREMDRLVQMAESKLADAASALDDVKVHMTAWLEHARKGVYIFCMRWAG</sequence>
<dbReference type="VEuPathDB" id="FungiDB:PABG_04823"/>
<comment type="caution">
    <text evidence="2">The sequence shown here is derived from an EMBL/GenBank/DDBJ whole genome shotgun (WGS) entry which is preliminary data.</text>
</comment>
<evidence type="ECO:0000256" key="1">
    <source>
        <dbReference type="SAM" id="MobiDB-lite"/>
    </source>
</evidence>
<organism evidence="2 3">
    <name type="scientific">Paracoccidioides brasiliensis</name>
    <dbReference type="NCBI Taxonomy" id="121759"/>
    <lineage>
        <taxon>Eukaryota</taxon>
        <taxon>Fungi</taxon>
        <taxon>Dikarya</taxon>
        <taxon>Ascomycota</taxon>
        <taxon>Pezizomycotina</taxon>
        <taxon>Eurotiomycetes</taxon>
        <taxon>Eurotiomycetidae</taxon>
        <taxon>Onygenales</taxon>
        <taxon>Ajellomycetaceae</taxon>
        <taxon>Paracoccidioides</taxon>
    </lineage>
</organism>